<proteinExistence type="predicted"/>
<dbReference type="OrthoDB" id="4946768at2759"/>
<evidence type="ECO:0000313" key="3">
    <source>
        <dbReference type="Proteomes" id="UP000076863"/>
    </source>
</evidence>
<dbReference type="Proteomes" id="UP000076863">
    <property type="component" value="Unassembled WGS sequence"/>
</dbReference>
<keyword evidence="1" id="KW-0732">Signal</keyword>
<dbReference type="EMBL" id="AZHA01000014">
    <property type="protein sequence ID" value="OAA42461.1"/>
    <property type="molecule type" value="Genomic_DNA"/>
</dbReference>
<evidence type="ECO:0000256" key="1">
    <source>
        <dbReference type="SAM" id="SignalP"/>
    </source>
</evidence>
<name>A0A167DIZ5_9HYPO</name>
<evidence type="ECO:0000313" key="2">
    <source>
        <dbReference type="EMBL" id="OAA42461.1"/>
    </source>
</evidence>
<feature type="signal peptide" evidence="1">
    <location>
        <begin position="1"/>
        <end position="22"/>
    </location>
</feature>
<feature type="chain" id="PRO_5007885214" evidence="1">
    <location>
        <begin position="23"/>
        <end position="203"/>
    </location>
</feature>
<sequence>MARFACIFVFMAAFCVSPLAHALTIPEELPDGVYEVDWLPGLREGIASITYFDIPHDVNMTAVISTSKLPLPVKRHDVSCLIKDKRVKNITWELTRSDDQAKAMTMLGNWCELATYVQKDAMVFAVVNDMMWYLCNWDNKHNLLAQQQRCSRREMDAAAERMDEKCGKDKRAQLSIGVWQKTYGRSHRFGDVCHMKDTWSGHG</sequence>
<dbReference type="AlphaFoldDB" id="A0A167DIZ5"/>
<keyword evidence="3" id="KW-1185">Reference proteome</keyword>
<accession>A0A167DIZ5</accession>
<gene>
    <name evidence="2" type="ORF">BBO_05124</name>
</gene>
<organism evidence="2 3">
    <name type="scientific">Beauveria brongniartii RCEF 3172</name>
    <dbReference type="NCBI Taxonomy" id="1081107"/>
    <lineage>
        <taxon>Eukaryota</taxon>
        <taxon>Fungi</taxon>
        <taxon>Dikarya</taxon>
        <taxon>Ascomycota</taxon>
        <taxon>Pezizomycotina</taxon>
        <taxon>Sordariomycetes</taxon>
        <taxon>Hypocreomycetidae</taxon>
        <taxon>Hypocreales</taxon>
        <taxon>Cordycipitaceae</taxon>
        <taxon>Beauveria</taxon>
        <taxon>Beauveria brongniartii</taxon>
    </lineage>
</organism>
<reference evidence="2 3" key="1">
    <citation type="journal article" date="2016" name="Genome Biol. Evol.">
        <title>Divergent and convergent evolution of fungal pathogenicity.</title>
        <authorList>
            <person name="Shang Y."/>
            <person name="Xiao G."/>
            <person name="Zheng P."/>
            <person name="Cen K."/>
            <person name="Zhan S."/>
            <person name="Wang C."/>
        </authorList>
    </citation>
    <scope>NUCLEOTIDE SEQUENCE [LARGE SCALE GENOMIC DNA]</scope>
    <source>
        <strain evidence="2 3">RCEF 3172</strain>
    </source>
</reference>
<comment type="caution">
    <text evidence="2">The sequence shown here is derived from an EMBL/GenBank/DDBJ whole genome shotgun (WGS) entry which is preliminary data.</text>
</comment>
<protein>
    <submittedName>
        <fullName evidence="2">Uncharacterized protein</fullName>
    </submittedName>
</protein>